<protein>
    <recommendedName>
        <fullName evidence="12">Rad4-domain-containing protein</fullName>
    </recommendedName>
</protein>
<feature type="domain" description="Rad4 beta-hairpin" evidence="9">
    <location>
        <begin position="653"/>
        <end position="727"/>
    </location>
</feature>
<name>A0ABR3K2J1_9AGAR</name>
<feature type="region of interest" description="Disordered" evidence="6">
    <location>
        <begin position="921"/>
        <end position="1117"/>
    </location>
</feature>
<dbReference type="SMART" id="SM01031">
    <property type="entry name" value="BHD_2"/>
    <property type="match status" value="1"/>
</dbReference>
<feature type="compositionally biased region" description="Acidic residues" evidence="6">
    <location>
        <begin position="1018"/>
        <end position="1027"/>
    </location>
</feature>
<dbReference type="Pfam" id="PF10403">
    <property type="entry name" value="BHD_1"/>
    <property type="match status" value="1"/>
</dbReference>
<proteinExistence type="inferred from homology"/>
<feature type="region of interest" description="Disordered" evidence="6">
    <location>
        <begin position="403"/>
        <end position="441"/>
    </location>
</feature>
<dbReference type="SMART" id="SM01032">
    <property type="entry name" value="BHD_3"/>
    <property type="match status" value="1"/>
</dbReference>
<gene>
    <name evidence="10" type="ORF">HGRIS_006423</name>
</gene>
<evidence type="ECO:0008006" key="12">
    <source>
        <dbReference type="Google" id="ProtNLM"/>
    </source>
</evidence>
<dbReference type="SMART" id="SM01030">
    <property type="entry name" value="BHD_1"/>
    <property type="match status" value="1"/>
</dbReference>
<keyword evidence="5" id="KW-0539">Nucleus</keyword>
<dbReference type="InterPro" id="IPR004583">
    <property type="entry name" value="DNA_repair_Rad4"/>
</dbReference>
<keyword evidence="11" id="KW-1185">Reference proteome</keyword>
<feature type="compositionally biased region" description="Acidic residues" evidence="6">
    <location>
        <begin position="1034"/>
        <end position="1051"/>
    </location>
</feature>
<dbReference type="InterPro" id="IPR018327">
    <property type="entry name" value="BHD_2"/>
</dbReference>
<dbReference type="PANTHER" id="PTHR12135:SF0">
    <property type="entry name" value="DNA REPAIR PROTEIN COMPLEMENTING XP-C CELLS"/>
    <property type="match status" value="1"/>
</dbReference>
<feature type="region of interest" description="Disordered" evidence="6">
    <location>
        <begin position="160"/>
        <end position="180"/>
    </location>
</feature>
<dbReference type="InterPro" id="IPR018326">
    <property type="entry name" value="Rad4_beta-hairpin_dom1"/>
</dbReference>
<feature type="region of interest" description="Disordered" evidence="6">
    <location>
        <begin position="767"/>
        <end position="794"/>
    </location>
</feature>
<evidence type="ECO:0000256" key="1">
    <source>
        <dbReference type="ARBA" id="ARBA00004123"/>
    </source>
</evidence>
<evidence type="ECO:0000256" key="4">
    <source>
        <dbReference type="ARBA" id="ARBA00023204"/>
    </source>
</evidence>
<evidence type="ECO:0000259" key="8">
    <source>
        <dbReference type="SMART" id="SM01031"/>
    </source>
</evidence>
<dbReference type="Pfam" id="PF10404">
    <property type="entry name" value="BHD_2"/>
    <property type="match status" value="1"/>
</dbReference>
<comment type="similarity">
    <text evidence="2">Belongs to the XPC family.</text>
</comment>
<dbReference type="Pfam" id="PF03835">
    <property type="entry name" value="Rad4"/>
    <property type="match status" value="1"/>
</dbReference>
<feature type="domain" description="Rad4 beta-hairpin" evidence="8">
    <location>
        <begin position="577"/>
        <end position="646"/>
    </location>
</feature>
<dbReference type="Gene3D" id="2.20.20.110">
    <property type="entry name" value="Rad4, beta-hairpin domain BHD1"/>
    <property type="match status" value="1"/>
</dbReference>
<feature type="compositionally biased region" description="Polar residues" evidence="6">
    <location>
        <begin position="974"/>
        <end position="990"/>
    </location>
</feature>
<evidence type="ECO:0000313" key="11">
    <source>
        <dbReference type="Proteomes" id="UP001556367"/>
    </source>
</evidence>
<feature type="compositionally biased region" description="Low complexity" evidence="6">
    <location>
        <begin position="285"/>
        <end position="300"/>
    </location>
</feature>
<dbReference type="InterPro" id="IPR018325">
    <property type="entry name" value="Rad4/PNGase_transGLS-fold"/>
</dbReference>
<evidence type="ECO:0000256" key="2">
    <source>
        <dbReference type="ARBA" id="ARBA00009525"/>
    </source>
</evidence>
<comment type="caution">
    <text evidence="10">The sequence shown here is derived from an EMBL/GenBank/DDBJ whole genome shotgun (WGS) entry which is preliminary data.</text>
</comment>
<feature type="region of interest" description="Disordered" evidence="6">
    <location>
        <begin position="261"/>
        <end position="378"/>
    </location>
</feature>
<organism evidence="10 11">
    <name type="scientific">Hohenbuehelia grisea</name>
    <dbReference type="NCBI Taxonomy" id="104357"/>
    <lineage>
        <taxon>Eukaryota</taxon>
        <taxon>Fungi</taxon>
        <taxon>Dikarya</taxon>
        <taxon>Basidiomycota</taxon>
        <taxon>Agaricomycotina</taxon>
        <taxon>Agaricomycetes</taxon>
        <taxon>Agaricomycetidae</taxon>
        <taxon>Agaricales</taxon>
        <taxon>Pleurotineae</taxon>
        <taxon>Pleurotaceae</taxon>
        <taxon>Hohenbuehelia</taxon>
    </lineage>
</organism>
<dbReference type="InterPro" id="IPR038765">
    <property type="entry name" value="Papain-like_cys_pep_sf"/>
</dbReference>
<feature type="compositionally biased region" description="Basic and acidic residues" evidence="6">
    <location>
        <begin position="302"/>
        <end position="314"/>
    </location>
</feature>
<dbReference type="PANTHER" id="PTHR12135">
    <property type="entry name" value="DNA REPAIR PROTEIN XP-C / RAD4"/>
    <property type="match status" value="1"/>
</dbReference>
<dbReference type="SUPFAM" id="SSF54001">
    <property type="entry name" value="Cysteine proteinases"/>
    <property type="match status" value="1"/>
</dbReference>
<dbReference type="Pfam" id="PF10405">
    <property type="entry name" value="BHD_3"/>
    <property type="match status" value="1"/>
</dbReference>
<comment type="subcellular location">
    <subcellularLocation>
        <location evidence="1">Nucleus</location>
    </subcellularLocation>
</comment>
<evidence type="ECO:0000313" key="10">
    <source>
        <dbReference type="EMBL" id="KAL0961480.1"/>
    </source>
</evidence>
<dbReference type="Gene3D" id="3.90.260.10">
    <property type="entry name" value="Transglutaminase-like"/>
    <property type="match status" value="1"/>
</dbReference>
<feature type="domain" description="Rad4 beta-hairpin" evidence="7">
    <location>
        <begin position="521"/>
        <end position="575"/>
    </location>
</feature>
<evidence type="ECO:0000256" key="5">
    <source>
        <dbReference type="ARBA" id="ARBA00023242"/>
    </source>
</evidence>
<evidence type="ECO:0000259" key="9">
    <source>
        <dbReference type="SMART" id="SM01032"/>
    </source>
</evidence>
<evidence type="ECO:0000256" key="3">
    <source>
        <dbReference type="ARBA" id="ARBA00022763"/>
    </source>
</evidence>
<feature type="compositionally biased region" description="Basic residues" evidence="6">
    <location>
        <begin position="994"/>
        <end position="1015"/>
    </location>
</feature>
<sequence length="1117" mass="122833">MSRDVSPLVDIDSDDEQDWEEVQVPVPGDFEITIQTEPKKDAQIKRQGVSHAERLIRIDCHKVHTVCLLVNARARNRWLNDPLLQARLLSLTPMNLQNSFAMIHKSRQPDPSFRGRLFENALTRLAEWWSGTYFEVDPEGHLRNRTFEDVQKGLIAEGLITPTTVPPSPSPAKGKNKHKTEARKLVVHPVPLSEEIDIEKLQDVLDDDGETIRSPKSLMKHALMRSGSRDTSAQLFTALCRSLNLPARLVVSIQSVPWQVGIDKPKPKYDRKKGKGKTQEVADQSSLSAANSGPASGSASEVDVKGKGKAKETDFAGVGQRLDGTPVRSARAKGKEKAKPVIKLRKTKDAGRVLGRASPSIRPSSLTPEPPDPTTTPPVFWTEVFSRSDGRWLPVDPIRGIVNKRKSFDPTPTSVQPAPPPPNPNSLFPHTTTKKPQRLPASRKQDNRLLYVLAFEEDGYARDVTRRYAKEFGAKVAKAQGQGARGKSRIEWWESLVALVHRPFRLNRDDVEDDELVTNQLMEAMPTTIAGFKDHPLYVLLRHLHQNQAILPPPPETPELGTFRGEPVYPRSAVADLKTSENWMRSEGRVVRAGAQAVKMVKVRAGTVGRMRELESLKEAGSGTGDGAEPMQGLYSLNQTEDYVPDPVVDGVVPKNKFGNIDLYVPFMLPRGAVHVPFKGTAKIARKLGIDFAEAVTGFEFRNRRANPVIEGVVVAVENEAVLLNAYWEAEQEAAEKARSQLEERVIKRWTRLVHGLRIRQRLKAQYQTEGREEGGPSQLAVPVDGEKADGPGDSSEITHGGGFLVEADDVVQAFHLPRNLHSVLPSTTIYPPPKPAEADGAHTAVNDNATVDDAEAERYDRLMFDTHTMDVDDEEAVDASASGLSLPKLVPKTMAELAQDAVVDGVSHDLAGADELEAIDNDEPQGGVVGSNGDAQDPDTSALKGSTSMAGVDMAESSNSSRRVTRASRRGNAPSQSPEKASTSRSSTIPAKRAPRNAKKPPASRRRPARKRRRAEPDEEAVESEPEMGTSDIDFDADLLQEDADDDVEQEAQGTPRKRALASRPSPVKRGRRSAAGTGAPIVKRELRPRAAKAKTQAHQEREREMDEAFERAIAE</sequence>
<feature type="compositionally biased region" description="Basic and acidic residues" evidence="6">
    <location>
        <begin position="1099"/>
        <end position="1117"/>
    </location>
</feature>
<dbReference type="InterPro" id="IPR018328">
    <property type="entry name" value="Rad4_beta-hairpin_dom3"/>
</dbReference>
<keyword evidence="3" id="KW-0227">DNA damage</keyword>
<dbReference type="EMBL" id="JASNQZ010000001">
    <property type="protein sequence ID" value="KAL0961480.1"/>
    <property type="molecule type" value="Genomic_DNA"/>
</dbReference>
<feature type="compositionally biased region" description="Basic residues" evidence="6">
    <location>
        <begin position="1057"/>
        <end position="1074"/>
    </location>
</feature>
<accession>A0ABR3K2J1</accession>
<dbReference type="Gene3D" id="3.30.70.2460">
    <property type="entry name" value="Rad4, beta-hairpin domain BHD3"/>
    <property type="match status" value="1"/>
</dbReference>
<evidence type="ECO:0000259" key="7">
    <source>
        <dbReference type="SMART" id="SM01030"/>
    </source>
</evidence>
<dbReference type="Proteomes" id="UP001556367">
    <property type="component" value="Unassembled WGS sequence"/>
</dbReference>
<dbReference type="InterPro" id="IPR036985">
    <property type="entry name" value="Transglutaminase-like_sf"/>
</dbReference>
<dbReference type="InterPro" id="IPR042488">
    <property type="entry name" value="Rad4_BHD3_sf"/>
</dbReference>
<keyword evidence="4" id="KW-0234">DNA repair</keyword>
<reference evidence="11" key="1">
    <citation type="submission" date="2024-06" db="EMBL/GenBank/DDBJ databases">
        <title>Multi-omics analyses provide insights into the biosynthesis of the anticancer antibiotic pleurotin in Hohenbuehelia grisea.</title>
        <authorList>
            <person name="Weaver J.A."/>
            <person name="Alberti F."/>
        </authorList>
    </citation>
    <scope>NUCLEOTIDE SEQUENCE [LARGE SCALE GENOMIC DNA]</scope>
    <source>
        <strain evidence="11">T-177</strain>
    </source>
</reference>
<evidence type="ECO:0000256" key="6">
    <source>
        <dbReference type="SAM" id="MobiDB-lite"/>
    </source>
</evidence>